<dbReference type="SUPFAM" id="SSF56954">
    <property type="entry name" value="Outer membrane efflux proteins (OEP)"/>
    <property type="match status" value="1"/>
</dbReference>
<evidence type="ECO:0000256" key="4">
    <source>
        <dbReference type="ARBA" id="ARBA00022452"/>
    </source>
</evidence>
<dbReference type="PIRSF" id="PIRSF001892">
    <property type="entry name" value="CyaE"/>
    <property type="match status" value="1"/>
</dbReference>
<dbReference type="Proteomes" id="UP000636888">
    <property type="component" value="Unassembled WGS sequence"/>
</dbReference>
<comment type="subcellular location">
    <subcellularLocation>
        <location evidence="1">Cell outer membrane</location>
    </subcellularLocation>
</comment>
<accession>A0A8J7IPZ7</accession>
<keyword evidence="7" id="KW-0998">Cell outer membrane</keyword>
<sequence>MLKRFIVLAAALLPLLHTTPLRAEPKLSLNLAKTKEMALQNNPVLSAALLNVAAALQVPTEYRAAYLPTVQGNVTGVLADSGSRLAAGGLNNPVLYDRVAAGLSVNQLVTDFGRTRELIDMAKLRADAQKASAEQTRADVLLVAGQAYFDVLRAQAVLRVARKTVAARQYLVDQVTALAENKLKTDLDVSFANVNLGDANVLLVQAENGFKAAQAQLAAVLGLPGDTAFTLAEEPMPPPSTDQTDALIRRALEHRPELKRLRLEVAADEKFVDAEHALKYPTLGIAGAAGVVPFGQSQVQDRYGAIGFNLNVPIFNGGLFKAREEKARLEAQASQQHLDEEAIKLARDVRLAWLDEKTAYDRVALSEKILKQAQIAFDLALSRYNLGLSSIVELSQSQLNLTTAQIAFASAKYDFQIKRLNVAYQTGELG</sequence>
<keyword evidence="5" id="KW-0812">Transmembrane</keyword>
<keyword evidence="8" id="KW-0732">Signal</keyword>
<dbReference type="GO" id="GO:1990281">
    <property type="term" value="C:efflux pump complex"/>
    <property type="evidence" value="ECO:0007669"/>
    <property type="project" value="TreeGrafter"/>
</dbReference>
<proteinExistence type="inferred from homology"/>
<comment type="similarity">
    <text evidence="2">Belongs to the outer membrane factor (OMF) (TC 1.B.17) family.</text>
</comment>
<feature type="chain" id="PRO_5035322748" evidence="8">
    <location>
        <begin position="24"/>
        <end position="430"/>
    </location>
</feature>
<evidence type="ECO:0000313" key="9">
    <source>
        <dbReference type="EMBL" id="MBJ6725793.1"/>
    </source>
</evidence>
<dbReference type="AlphaFoldDB" id="A0A8J7IPZ7"/>
<feature type="signal peptide" evidence="8">
    <location>
        <begin position="1"/>
        <end position="23"/>
    </location>
</feature>
<dbReference type="GO" id="GO:0015288">
    <property type="term" value="F:porin activity"/>
    <property type="evidence" value="ECO:0007669"/>
    <property type="project" value="TreeGrafter"/>
</dbReference>
<dbReference type="InterPro" id="IPR028351">
    <property type="entry name" value="CyaE"/>
</dbReference>
<dbReference type="InterPro" id="IPR003423">
    <property type="entry name" value="OMP_efflux"/>
</dbReference>
<evidence type="ECO:0000256" key="6">
    <source>
        <dbReference type="ARBA" id="ARBA00023136"/>
    </source>
</evidence>
<keyword evidence="4" id="KW-1134">Transmembrane beta strand</keyword>
<keyword evidence="10" id="KW-1185">Reference proteome</keyword>
<dbReference type="GO" id="GO:0009279">
    <property type="term" value="C:cell outer membrane"/>
    <property type="evidence" value="ECO:0007669"/>
    <property type="project" value="UniProtKB-SubCell"/>
</dbReference>
<dbReference type="RefSeq" id="WP_199384682.1">
    <property type="nucleotide sequence ID" value="NZ_JAEMHM010000010.1"/>
</dbReference>
<evidence type="ECO:0000256" key="7">
    <source>
        <dbReference type="ARBA" id="ARBA00023237"/>
    </source>
</evidence>
<dbReference type="InterPro" id="IPR051906">
    <property type="entry name" value="TolC-like"/>
</dbReference>
<dbReference type="Gene3D" id="1.20.1600.10">
    <property type="entry name" value="Outer membrane efflux proteins (OEP)"/>
    <property type="match status" value="1"/>
</dbReference>
<comment type="caution">
    <text evidence="9">The sequence shown here is derived from an EMBL/GenBank/DDBJ whole genome shotgun (WGS) entry which is preliminary data.</text>
</comment>
<protein>
    <submittedName>
        <fullName evidence="9">TolC family protein</fullName>
    </submittedName>
</protein>
<evidence type="ECO:0000313" key="10">
    <source>
        <dbReference type="Proteomes" id="UP000636888"/>
    </source>
</evidence>
<evidence type="ECO:0000256" key="8">
    <source>
        <dbReference type="SAM" id="SignalP"/>
    </source>
</evidence>
<dbReference type="GO" id="GO:0015562">
    <property type="term" value="F:efflux transmembrane transporter activity"/>
    <property type="evidence" value="ECO:0007669"/>
    <property type="project" value="InterPro"/>
</dbReference>
<name>A0A8J7IPZ7_9BACT</name>
<keyword evidence="3" id="KW-0813">Transport</keyword>
<dbReference type="Pfam" id="PF02321">
    <property type="entry name" value="OEP"/>
    <property type="match status" value="2"/>
</dbReference>
<evidence type="ECO:0000256" key="1">
    <source>
        <dbReference type="ARBA" id="ARBA00004442"/>
    </source>
</evidence>
<gene>
    <name evidence="9" type="ORF">JFN93_13820</name>
</gene>
<evidence type="ECO:0000256" key="5">
    <source>
        <dbReference type="ARBA" id="ARBA00022692"/>
    </source>
</evidence>
<dbReference type="EMBL" id="JAEMHM010000010">
    <property type="protein sequence ID" value="MBJ6725793.1"/>
    <property type="molecule type" value="Genomic_DNA"/>
</dbReference>
<organism evidence="9 10">
    <name type="scientific">Geomesophilobacter sediminis</name>
    <dbReference type="NCBI Taxonomy" id="2798584"/>
    <lineage>
        <taxon>Bacteria</taxon>
        <taxon>Pseudomonadati</taxon>
        <taxon>Thermodesulfobacteriota</taxon>
        <taxon>Desulfuromonadia</taxon>
        <taxon>Geobacterales</taxon>
        <taxon>Geobacteraceae</taxon>
        <taxon>Geomesophilobacter</taxon>
    </lineage>
</organism>
<reference evidence="9" key="1">
    <citation type="submission" date="2020-12" db="EMBL/GenBank/DDBJ databases">
        <title>Geomonas sp. Red875, isolated from river sediment.</title>
        <authorList>
            <person name="Xu Z."/>
            <person name="Zhang Z."/>
            <person name="Masuda Y."/>
            <person name="Itoh H."/>
            <person name="Senoo K."/>
        </authorList>
    </citation>
    <scope>NUCLEOTIDE SEQUENCE</scope>
    <source>
        <strain evidence="9">Red875</strain>
    </source>
</reference>
<evidence type="ECO:0000256" key="2">
    <source>
        <dbReference type="ARBA" id="ARBA00007613"/>
    </source>
</evidence>
<keyword evidence="6" id="KW-0472">Membrane</keyword>
<evidence type="ECO:0000256" key="3">
    <source>
        <dbReference type="ARBA" id="ARBA00022448"/>
    </source>
</evidence>
<dbReference type="PANTHER" id="PTHR30026:SF20">
    <property type="entry name" value="OUTER MEMBRANE PROTEIN TOLC"/>
    <property type="match status" value="1"/>
</dbReference>
<dbReference type="PANTHER" id="PTHR30026">
    <property type="entry name" value="OUTER MEMBRANE PROTEIN TOLC"/>
    <property type="match status" value="1"/>
</dbReference>